<evidence type="ECO:0000313" key="6">
    <source>
        <dbReference type="Proteomes" id="UP001282288"/>
    </source>
</evidence>
<name>A0AAP6BME6_9ACTN</name>
<dbReference type="GO" id="GO:0016705">
    <property type="term" value="F:oxidoreductase activity, acting on paired donors, with incorporation or reduction of molecular oxygen"/>
    <property type="evidence" value="ECO:0007669"/>
    <property type="project" value="InterPro"/>
</dbReference>
<evidence type="ECO:0000256" key="1">
    <source>
        <dbReference type="ARBA" id="ARBA00010617"/>
    </source>
</evidence>
<comment type="caution">
    <text evidence="3">The sequence shown here is derived from an EMBL/GenBank/DDBJ whole genome shotgun (WGS) entry which is preliminary data.</text>
</comment>
<keyword evidence="2" id="KW-0503">Monooxygenase</keyword>
<keyword evidence="5" id="KW-1185">Reference proteome</keyword>
<sequence length="75" mass="8633">MPSSEAIRLPKRRRFGHGPHHCLGDQLARIELRTLLTTMLHRFPDLHLTADPEHIPTHQHRVVHGPARLPVDFTP</sequence>
<keyword evidence="2" id="KW-0560">Oxidoreductase</keyword>
<dbReference type="GO" id="GO:0005506">
    <property type="term" value="F:iron ion binding"/>
    <property type="evidence" value="ECO:0007669"/>
    <property type="project" value="InterPro"/>
</dbReference>
<dbReference type="GeneID" id="69809293"/>
<dbReference type="PANTHER" id="PTHR46696:SF1">
    <property type="entry name" value="CYTOCHROME P450 YJIB-RELATED"/>
    <property type="match status" value="1"/>
</dbReference>
<dbReference type="GO" id="GO:0020037">
    <property type="term" value="F:heme binding"/>
    <property type="evidence" value="ECO:0007669"/>
    <property type="project" value="InterPro"/>
</dbReference>
<evidence type="ECO:0000313" key="5">
    <source>
        <dbReference type="Proteomes" id="UP001272987"/>
    </source>
</evidence>
<keyword evidence="2" id="KW-0349">Heme</keyword>
<dbReference type="AlphaFoldDB" id="A0AAP6BME6"/>
<dbReference type="EMBL" id="JARAWC010000129">
    <property type="protein sequence ID" value="MDX2967452.1"/>
    <property type="molecule type" value="Genomic_DNA"/>
</dbReference>
<gene>
    <name evidence="3" type="ORF">PV399_48380</name>
    <name evidence="4" type="ORF">PV666_51405</name>
</gene>
<dbReference type="Gene3D" id="1.10.630.10">
    <property type="entry name" value="Cytochrome P450"/>
    <property type="match status" value="1"/>
</dbReference>
<evidence type="ECO:0000313" key="3">
    <source>
        <dbReference type="EMBL" id="MDX2967452.1"/>
    </source>
</evidence>
<organism evidence="3 6">
    <name type="scientific">Streptomyces acidiscabies</name>
    <dbReference type="NCBI Taxonomy" id="42234"/>
    <lineage>
        <taxon>Bacteria</taxon>
        <taxon>Bacillati</taxon>
        <taxon>Actinomycetota</taxon>
        <taxon>Actinomycetes</taxon>
        <taxon>Kitasatosporales</taxon>
        <taxon>Streptomycetaceae</taxon>
        <taxon>Streptomyces</taxon>
    </lineage>
</organism>
<protein>
    <submittedName>
        <fullName evidence="3">Cytochrome P450</fullName>
    </submittedName>
</protein>
<dbReference type="GO" id="GO:0004497">
    <property type="term" value="F:monooxygenase activity"/>
    <property type="evidence" value="ECO:0007669"/>
    <property type="project" value="UniProtKB-KW"/>
</dbReference>
<keyword evidence="2" id="KW-0479">Metal-binding</keyword>
<dbReference type="PROSITE" id="PS00086">
    <property type="entry name" value="CYTOCHROME_P450"/>
    <property type="match status" value="1"/>
</dbReference>
<dbReference type="InterPro" id="IPR001128">
    <property type="entry name" value="Cyt_P450"/>
</dbReference>
<evidence type="ECO:0000256" key="2">
    <source>
        <dbReference type="RuleBase" id="RU000461"/>
    </source>
</evidence>
<dbReference type="Proteomes" id="UP001282288">
    <property type="component" value="Unassembled WGS sequence"/>
</dbReference>
<reference evidence="3 5" key="1">
    <citation type="journal article" date="2023" name="Microb. Genom.">
        <title>Mesoterricola silvestris gen. nov., sp. nov., Mesoterricola sediminis sp. nov., Geothrix oryzae sp. nov., Geothrix edaphica sp. nov., Geothrix rubra sp. nov., and Geothrix limicola sp. nov., six novel members of Acidobacteriota isolated from soils.</title>
        <authorList>
            <person name="Weisberg A.J."/>
            <person name="Pearce E."/>
            <person name="Kramer C.G."/>
            <person name="Chang J.H."/>
            <person name="Clarke C.R."/>
        </authorList>
    </citation>
    <scope>NUCLEOTIDE SEQUENCE</scope>
    <source>
        <strain evidence="4 5">NB05-1H</strain>
        <strain evidence="3">NRRL_B-16521</strain>
    </source>
</reference>
<dbReference type="Proteomes" id="UP001272987">
    <property type="component" value="Unassembled WGS sequence"/>
</dbReference>
<keyword evidence="2" id="KW-0408">Iron</keyword>
<proteinExistence type="inferred from homology"/>
<dbReference type="RefSeq" id="WP_010361095.1">
    <property type="nucleotide sequence ID" value="NZ_BCMK01000218.1"/>
</dbReference>
<accession>A0AAP6BME6</accession>
<dbReference type="InterPro" id="IPR036396">
    <property type="entry name" value="Cyt_P450_sf"/>
</dbReference>
<dbReference type="InterPro" id="IPR017972">
    <property type="entry name" value="Cyt_P450_CS"/>
</dbReference>
<dbReference type="PANTHER" id="PTHR46696">
    <property type="entry name" value="P450, PUTATIVE (EUROFUNG)-RELATED"/>
    <property type="match status" value="1"/>
</dbReference>
<dbReference type="EMBL" id="JARAWP010000084">
    <property type="protein sequence ID" value="MDX3026206.1"/>
    <property type="molecule type" value="Genomic_DNA"/>
</dbReference>
<dbReference type="SUPFAM" id="SSF48264">
    <property type="entry name" value="Cytochrome P450"/>
    <property type="match status" value="1"/>
</dbReference>
<evidence type="ECO:0000313" key="4">
    <source>
        <dbReference type="EMBL" id="MDX3026206.1"/>
    </source>
</evidence>
<dbReference type="Pfam" id="PF00067">
    <property type="entry name" value="p450"/>
    <property type="match status" value="1"/>
</dbReference>
<comment type="similarity">
    <text evidence="1 2">Belongs to the cytochrome P450 family.</text>
</comment>